<dbReference type="Gene3D" id="3.40.50.1820">
    <property type="entry name" value="alpha/beta hydrolase"/>
    <property type="match status" value="1"/>
</dbReference>
<protein>
    <submittedName>
        <fullName evidence="2">Alpha/beta hydrolase fold protein</fullName>
    </submittedName>
</protein>
<dbReference type="InterPro" id="IPR029058">
    <property type="entry name" value="AB_hydrolase_fold"/>
</dbReference>
<evidence type="ECO:0000313" key="2">
    <source>
        <dbReference type="EMBL" id="AEH09952.1"/>
    </source>
</evidence>
<reference evidence="2 3" key="1">
    <citation type="submission" date="2011-05" db="EMBL/GenBank/DDBJ databases">
        <title>Complete sequence of chromosome of Frankia symbiont of Datisca glomerata.</title>
        <authorList>
            <consortium name="US DOE Joint Genome Institute"/>
            <person name="Lucas S."/>
            <person name="Han J."/>
            <person name="Lapidus A."/>
            <person name="Cheng J.-F."/>
            <person name="Goodwin L."/>
            <person name="Pitluck S."/>
            <person name="Peters L."/>
            <person name="Mikhailova N."/>
            <person name="Chertkov O."/>
            <person name="Teshima H."/>
            <person name="Han C."/>
            <person name="Tapia R."/>
            <person name="Land M."/>
            <person name="Hauser L."/>
            <person name="Kyrpides N."/>
            <person name="Ivanova N."/>
            <person name="Pagani I."/>
            <person name="Berry A."/>
            <person name="Pawlowski K."/>
            <person name="Persson T."/>
            <person name="Vanden Heuvel B."/>
            <person name="Benson D."/>
            <person name="Woyke T."/>
        </authorList>
    </citation>
    <scope>NUCLEOTIDE SEQUENCE [LARGE SCALE GENOMIC DNA]</scope>
    <source>
        <strain evidence="3">4085684</strain>
    </source>
</reference>
<dbReference type="SUPFAM" id="SSF53474">
    <property type="entry name" value="alpha/beta-Hydrolases"/>
    <property type="match status" value="1"/>
</dbReference>
<dbReference type="STRING" id="656024.FsymDg_2592"/>
<dbReference type="EMBL" id="CP002801">
    <property type="protein sequence ID" value="AEH09952.1"/>
    <property type="molecule type" value="Genomic_DNA"/>
</dbReference>
<dbReference type="HOGENOM" id="CLU_026209_7_2_11"/>
<dbReference type="Proteomes" id="UP000001549">
    <property type="component" value="Chromosome"/>
</dbReference>
<sequence length="271" mass="28374">MTSPGTITTLAGSHGALALHRWSAQQPSFVALLAHGYGEHAGRYDHVARRLSDAGGAVYAPDHIGHGRSEGERAHVELLEDIVTDLGTVAKHATAEHPGLPVVLIGHSLGGIVSVRYVQRAVGPVDALVLSGPVIGGNPAITALLDLDPIPDVPLDPAALSRDPAVGAAYAADPLVYHGPFHRESLQTLKDVVATIAAGPGLGDLPTLWIHGELDPLAPLAETRAAFERIGGSNLRQKVYPGALHEIFNETNSDEVLDDVVAFVREAVPAR</sequence>
<dbReference type="ESTHER" id="9acto-d3m0c6">
    <property type="family name" value="Monoglyceridelipase_lysophospholip"/>
</dbReference>
<dbReference type="eggNOG" id="COG2267">
    <property type="taxonomic scope" value="Bacteria"/>
</dbReference>
<dbReference type="PANTHER" id="PTHR11614">
    <property type="entry name" value="PHOSPHOLIPASE-RELATED"/>
    <property type="match status" value="1"/>
</dbReference>
<keyword evidence="2" id="KW-0378">Hydrolase</keyword>
<dbReference type="InterPro" id="IPR000073">
    <property type="entry name" value="AB_hydrolase_1"/>
</dbReference>
<evidence type="ECO:0000259" key="1">
    <source>
        <dbReference type="Pfam" id="PF12146"/>
    </source>
</evidence>
<name>F8B342_9ACTN</name>
<proteinExistence type="predicted"/>
<dbReference type="InterPro" id="IPR022742">
    <property type="entry name" value="Hydrolase_4"/>
</dbReference>
<dbReference type="RefSeq" id="WP_013873870.1">
    <property type="nucleotide sequence ID" value="NC_015656.1"/>
</dbReference>
<organism evidence="2 3">
    <name type="scientific">Candidatus Protofrankia datiscae</name>
    <dbReference type="NCBI Taxonomy" id="2716812"/>
    <lineage>
        <taxon>Bacteria</taxon>
        <taxon>Bacillati</taxon>
        <taxon>Actinomycetota</taxon>
        <taxon>Actinomycetes</taxon>
        <taxon>Frankiales</taxon>
        <taxon>Frankiaceae</taxon>
        <taxon>Protofrankia</taxon>
    </lineage>
</organism>
<keyword evidence="3" id="KW-1185">Reference proteome</keyword>
<feature type="domain" description="Serine aminopeptidase S33" evidence="1">
    <location>
        <begin position="27"/>
        <end position="252"/>
    </location>
</feature>
<dbReference type="GO" id="GO:0016787">
    <property type="term" value="F:hydrolase activity"/>
    <property type="evidence" value="ECO:0007669"/>
    <property type="project" value="UniProtKB-KW"/>
</dbReference>
<dbReference type="PRINTS" id="PR00111">
    <property type="entry name" value="ABHYDROLASE"/>
</dbReference>
<dbReference type="Pfam" id="PF12146">
    <property type="entry name" value="Hydrolase_4"/>
    <property type="match status" value="1"/>
</dbReference>
<dbReference type="KEGG" id="fsy:FsymDg_2592"/>
<dbReference type="InterPro" id="IPR051044">
    <property type="entry name" value="MAG_DAG_Lipase"/>
</dbReference>
<accession>F8B342</accession>
<dbReference type="AlphaFoldDB" id="F8B342"/>
<evidence type="ECO:0000313" key="3">
    <source>
        <dbReference type="Proteomes" id="UP000001549"/>
    </source>
</evidence>
<gene>
    <name evidence="2" type="ordered locus">FsymDg_2592</name>
</gene>